<dbReference type="InterPro" id="IPR036390">
    <property type="entry name" value="WH_DNA-bd_sf"/>
</dbReference>
<dbReference type="RefSeq" id="WP_110394042.1">
    <property type="nucleotide sequence ID" value="NZ_JADIJL010000013.1"/>
</dbReference>
<keyword evidence="8" id="KW-1185">Reference proteome</keyword>
<keyword evidence="2" id="KW-0238">DNA-binding</keyword>
<evidence type="ECO:0000256" key="3">
    <source>
        <dbReference type="ARBA" id="ARBA00023159"/>
    </source>
</evidence>
<evidence type="ECO:0000256" key="1">
    <source>
        <dbReference type="ARBA" id="ARBA00023015"/>
    </source>
</evidence>
<evidence type="ECO:0000313" key="7">
    <source>
        <dbReference type="EMBL" id="PXW89303.1"/>
    </source>
</evidence>
<accession>A0A2V3W4M9</accession>
<dbReference type="Pfam" id="PF00027">
    <property type="entry name" value="cNMP_binding"/>
    <property type="match status" value="1"/>
</dbReference>
<evidence type="ECO:0000259" key="6">
    <source>
        <dbReference type="PROSITE" id="PS51063"/>
    </source>
</evidence>
<name>A0A2V3W4M9_9BACI</name>
<dbReference type="GO" id="GO:0003677">
    <property type="term" value="F:DNA binding"/>
    <property type="evidence" value="ECO:0007669"/>
    <property type="project" value="UniProtKB-KW"/>
</dbReference>
<dbReference type="InterPro" id="IPR050397">
    <property type="entry name" value="Env_Response_Regulators"/>
</dbReference>
<dbReference type="Gene3D" id="1.10.10.10">
    <property type="entry name" value="Winged helix-like DNA-binding domain superfamily/Winged helix DNA-binding domain"/>
    <property type="match status" value="1"/>
</dbReference>
<protein>
    <submittedName>
        <fullName evidence="7">CRP/FNR family transcriptional regulator</fullName>
    </submittedName>
</protein>
<keyword evidence="3" id="KW-0010">Activator</keyword>
<dbReference type="Pfam" id="PF13545">
    <property type="entry name" value="HTH_Crp_2"/>
    <property type="match status" value="1"/>
</dbReference>
<dbReference type="InterPro" id="IPR014710">
    <property type="entry name" value="RmlC-like_jellyroll"/>
</dbReference>
<comment type="caution">
    <text evidence="7">The sequence shown here is derived from an EMBL/GenBank/DDBJ whole genome shotgun (WGS) entry which is preliminary data.</text>
</comment>
<dbReference type="PROSITE" id="PS51063">
    <property type="entry name" value="HTH_CRP_2"/>
    <property type="match status" value="1"/>
</dbReference>
<dbReference type="GO" id="GO:0005829">
    <property type="term" value="C:cytosol"/>
    <property type="evidence" value="ECO:0007669"/>
    <property type="project" value="TreeGrafter"/>
</dbReference>
<sequence length="231" mass="27306">MKNNEIYNFLKQFPIFKDLNEYEMEPIVDFARSRKYESGTIVFMQHEPLTDVYFIQSGKVKIYKTDYEGKEQIVNVLQKDDMFPHQGFFRKGNYPAHAEILEDALLINIPILSFENFLLTHPEISIKMFRVLSEIIIDLQKRLEEKILYNVYDQIILLLLRLAKKNGEQIDENWSKLTVLLTNRELANMIGSSRETISRTLTQLKKEHVIKNDKNGYLIVNHTELEEKVFT</sequence>
<dbReference type="InterPro" id="IPR012318">
    <property type="entry name" value="HTH_CRP"/>
</dbReference>
<dbReference type="EMBL" id="QJJQ01000002">
    <property type="protein sequence ID" value="PXW89303.1"/>
    <property type="molecule type" value="Genomic_DNA"/>
</dbReference>
<dbReference type="Proteomes" id="UP000247978">
    <property type="component" value="Unassembled WGS sequence"/>
</dbReference>
<dbReference type="PANTHER" id="PTHR24567:SF74">
    <property type="entry name" value="HTH-TYPE TRANSCRIPTIONAL REGULATOR ARCR"/>
    <property type="match status" value="1"/>
</dbReference>
<gene>
    <name evidence="7" type="ORF">DFR56_10279</name>
</gene>
<evidence type="ECO:0000313" key="8">
    <source>
        <dbReference type="Proteomes" id="UP000247978"/>
    </source>
</evidence>
<dbReference type="Gene3D" id="2.60.120.10">
    <property type="entry name" value="Jelly Rolls"/>
    <property type="match status" value="1"/>
</dbReference>
<dbReference type="SMART" id="SM00419">
    <property type="entry name" value="HTH_CRP"/>
    <property type="match status" value="1"/>
</dbReference>
<feature type="domain" description="Cyclic nucleotide-binding" evidence="5">
    <location>
        <begin position="15"/>
        <end position="135"/>
    </location>
</feature>
<evidence type="ECO:0000256" key="4">
    <source>
        <dbReference type="ARBA" id="ARBA00023163"/>
    </source>
</evidence>
<dbReference type="PANTHER" id="PTHR24567">
    <property type="entry name" value="CRP FAMILY TRANSCRIPTIONAL REGULATORY PROTEIN"/>
    <property type="match status" value="1"/>
</dbReference>
<dbReference type="CDD" id="cd00092">
    <property type="entry name" value="HTH_CRP"/>
    <property type="match status" value="1"/>
</dbReference>
<dbReference type="OrthoDB" id="9810708at2"/>
<dbReference type="PROSITE" id="PS00042">
    <property type="entry name" value="HTH_CRP_1"/>
    <property type="match status" value="1"/>
</dbReference>
<dbReference type="GO" id="GO:0003700">
    <property type="term" value="F:DNA-binding transcription factor activity"/>
    <property type="evidence" value="ECO:0007669"/>
    <property type="project" value="InterPro"/>
</dbReference>
<dbReference type="SUPFAM" id="SSF51206">
    <property type="entry name" value="cAMP-binding domain-like"/>
    <property type="match status" value="1"/>
</dbReference>
<reference evidence="7 8" key="1">
    <citation type="submission" date="2018-05" db="EMBL/GenBank/DDBJ databases">
        <title>Genomic Encyclopedia of Type Strains, Phase IV (KMG-IV): sequencing the most valuable type-strain genomes for metagenomic binning, comparative biology and taxonomic classification.</title>
        <authorList>
            <person name="Goeker M."/>
        </authorList>
    </citation>
    <scope>NUCLEOTIDE SEQUENCE [LARGE SCALE GENOMIC DNA]</scope>
    <source>
        <strain evidence="7 8">DSM 28556</strain>
    </source>
</reference>
<keyword evidence="4" id="KW-0804">Transcription</keyword>
<dbReference type="InterPro" id="IPR000595">
    <property type="entry name" value="cNMP-bd_dom"/>
</dbReference>
<proteinExistence type="predicted"/>
<dbReference type="SUPFAM" id="SSF46785">
    <property type="entry name" value="Winged helix' DNA-binding domain"/>
    <property type="match status" value="1"/>
</dbReference>
<dbReference type="InterPro" id="IPR018335">
    <property type="entry name" value="Tscrpt_reg_HTH_Crp-type_CS"/>
</dbReference>
<feature type="domain" description="HTH crp-type" evidence="6">
    <location>
        <begin position="149"/>
        <end position="223"/>
    </location>
</feature>
<organism evidence="7 8">
    <name type="scientific">Pseudogracilibacillus auburnensis</name>
    <dbReference type="NCBI Taxonomy" id="1494959"/>
    <lineage>
        <taxon>Bacteria</taxon>
        <taxon>Bacillati</taxon>
        <taxon>Bacillota</taxon>
        <taxon>Bacilli</taxon>
        <taxon>Bacillales</taxon>
        <taxon>Bacillaceae</taxon>
        <taxon>Pseudogracilibacillus</taxon>
    </lineage>
</organism>
<evidence type="ECO:0000256" key="2">
    <source>
        <dbReference type="ARBA" id="ARBA00023125"/>
    </source>
</evidence>
<dbReference type="AlphaFoldDB" id="A0A2V3W4M9"/>
<dbReference type="PRINTS" id="PR00034">
    <property type="entry name" value="HTHCRP"/>
</dbReference>
<evidence type="ECO:0000259" key="5">
    <source>
        <dbReference type="PROSITE" id="PS50042"/>
    </source>
</evidence>
<dbReference type="InterPro" id="IPR018490">
    <property type="entry name" value="cNMP-bd_dom_sf"/>
</dbReference>
<dbReference type="SMART" id="SM00100">
    <property type="entry name" value="cNMP"/>
    <property type="match status" value="1"/>
</dbReference>
<dbReference type="InterPro" id="IPR036388">
    <property type="entry name" value="WH-like_DNA-bd_sf"/>
</dbReference>
<keyword evidence="1" id="KW-0805">Transcription regulation</keyword>
<dbReference type="PROSITE" id="PS50042">
    <property type="entry name" value="CNMP_BINDING_3"/>
    <property type="match status" value="1"/>
</dbReference>
<dbReference type="CDD" id="cd00038">
    <property type="entry name" value="CAP_ED"/>
    <property type="match status" value="1"/>
</dbReference>